<gene>
    <name evidence="2" type="ORF">EJK17_05325</name>
</gene>
<dbReference type="Pfam" id="PF04542">
    <property type="entry name" value="Sigma70_r2"/>
    <property type="match status" value="1"/>
</dbReference>
<dbReference type="Gene3D" id="1.10.1740.10">
    <property type="match status" value="1"/>
</dbReference>
<protein>
    <submittedName>
        <fullName evidence="2">Sigma-70 family RNA polymerase sigma factor</fullName>
    </submittedName>
</protein>
<dbReference type="SUPFAM" id="SSF88946">
    <property type="entry name" value="Sigma2 domain of RNA polymerase sigma factors"/>
    <property type="match status" value="1"/>
</dbReference>
<dbReference type="GO" id="GO:0006352">
    <property type="term" value="P:DNA-templated transcription initiation"/>
    <property type="evidence" value="ECO:0007669"/>
    <property type="project" value="InterPro"/>
</dbReference>
<organism evidence="2 3">
    <name type="scientific">Lactobacillus xujianguonis</name>
    <dbReference type="NCBI Taxonomy" id="2495899"/>
    <lineage>
        <taxon>Bacteria</taxon>
        <taxon>Bacillati</taxon>
        <taxon>Bacillota</taxon>
        <taxon>Bacilli</taxon>
        <taxon>Lactobacillales</taxon>
        <taxon>Lactobacillaceae</taxon>
        <taxon>Lactobacillus</taxon>
    </lineage>
</organism>
<dbReference type="Proteomes" id="UP000288291">
    <property type="component" value="Unassembled WGS sequence"/>
</dbReference>
<comment type="caution">
    <text evidence="2">The sequence shown here is derived from an EMBL/GenBank/DDBJ whole genome shotgun (WGS) entry which is preliminary data.</text>
</comment>
<evidence type="ECO:0000259" key="1">
    <source>
        <dbReference type="Pfam" id="PF04542"/>
    </source>
</evidence>
<dbReference type="InterPro" id="IPR007627">
    <property type="entry name" value="RNA_pol_sigma70_r2"/>
</dbReference>
<dbReference type="InterPro" id="IPR013325">
    <property type="entry name" value="RNA_pol_sigma_r2"/>
</dbReference>
<dbReference type="EMBL" id="RXIA01000012">
    <property type="protein sequence ID" value="RVU70816.1"/>
    <property type="molecule type" value="Genomic_DNA"/>
</dbReference>
<dbReference type="GO" id="GO:0003700">
    <property type="term" value="F:DNA-binding transcription factor activity"/>
    <property type="evidence" value="ECO:0007669"/>
    <property type="project" value="InterPro"/>
</dbReference>
<evidence type="ECO:0000313" key="3">
    <source>
        <dbReference type="Proteomes" id="UP000288291"/>
    </source>
</evidence>
<sequence length="180" mass="21840">MELIQRIKQGEDEALKTLVKEYRPVIERLKRKYYRRDYDLLDWEQEALIACYIAAVKFKGARGRFASFFDRCLNNHFCSLIRPYMTPRRKPYLLAESLDRLIEEEDIRLIHESRRVHPEYFIEEFYDEIFASLTKIEAIALAMLMGITSPEEIYEKWGYNDDQIQHARWRVQYKFRDALK</sequence>
<dbReference type="RefSeq" id="WP_103660780.1">
    <property type="nucleotide sequence ID" value="NZ_ML136880.1"/>
</dbReference>
<name>A0A437SV57_9LACO</name>
<keyword evidence="3" id="KW-1185">Reference proteome</keyword>
<proteinExistence type="predicted"/>
<accession>A0A437SV57</accession>
<evidence type="ECO:0000313" key="2">
    <source>
        <dbReference type="EMBL" id="RVU70816.1"/>
    </source>
</evidence>
<feature type="domain" description="RNA polymerase sigma-70 region 2" evidence="1">
    <location>
        <begin position="18"/>
        <end position="82"/>
    </location>
</feature>
<dbReference type="AlphaFoldDB" id="A0A437SV57"/>
<reference evidence="2 3" key="1">
    <citation type="submission" date="2018-12" db="EMBL/GenBank/DDBJ databases">
        <authorList>
            <person name="Meng J."/>
        </authorList>
    </citation>
    <scope>NUCLEOTIDE SEQUENCE [LARGE SCALE GENOMIC DNA]</scope>
    <source>
        <strain evidence="2 3">HT111-2</strain>
    </source>
</reference>